<keyword evidence="3 5" id="KW-1133">Transmembrane helix</keyword>
<feature type="transmembrane region" description="Helical" evidence="5">
    <location>
        <begin position="54"/>
        <end position="75"/>
    </location>
</feature>
<keyword evidence="8" id="KW-1185">Reference proteome</keyword>
<evidence type="ECO:0000256" key="1">
    <source>
        <dbReference type="ARBA" id="ARBA00004651"/>
    </source>
</evidence>
<keyword evidence="4 5" id="KW-0472">Membrane</keyword>
<evidence type="ECO:0000256" key="2">
    <source>
        <dbReference type="ARBA" id="ARBA00022692"/>
    </source>
</evidence>
<dbReference type="Pfam" id="PF07690">
    <property type="entry name" value="MFS_1"/>
    <property type="match status" value="1"/>
</dbReference>
<feature type="transmembrane region" description="Helical" evidence="5">
    <location>
        <begin position="327"/>
        <end position="345"/>
    </location>
</feature>
<protein>
    <submittedName>
        <fullName evidence="7">OFA family MFS transporter</fullName>
    </submittedName>
</protein>
<dbReference type="CDD" id="cd17353">
    <property type="entry name" value="MFS_OFA_like"/>
    <property type="match status" value="1"/>
</dbReference>
<feature type="transmembrane region" description="Helical" evidence="5">
    <location>
        <begin position="426"/>
        <end position="445"/>
    </location>
</feature>
<dbReference type="PROSITE" id="PS50850">
    <property type="entry name" value="MFS"/>
    <property type="match status" value="1"/>
</dbReference>
<reference evidence="8" key="1">
    <citation type="journal article" date="2019" name="Int. J. Syst. Evol. Microbiol.">
        <title>The Global Catalogue of Microorganisms (GCM) 10K type strain sequencing project: providing services to taxonomists for standard genome sequencing and annotation.</title>
        <authorList>
            <consortium name="The Broad Institute Genomics Platform"/>
            <consortium name="The Broad Institute Genome Sequencing Center for Infectious Disease"/>
            <person name="Wu L."/>
            <person name="Ma J."/>
        </authorList>
    </citation>
    <scope>NUCLEOTIDE SEQUENCE [LARGE SCALE GENOMIC DNA]</scope>
    <source>
        <strain evidence="8">JCM 17810</strain>
    </source>
</reference>
<dbReference type="InterPro" id="IPR020846">
    <property type="entry name" value="MFS_dom"/>
</dbReference>
<evidence type="ECO:0000259" key="6">
    <source>
        <dbReference type="PROSITE" id="PS50850"/>
    </source>
</evidence>
<evidence type="ECO:0000256" key="3">
    <source>
        <dbReference type="ARBA" id="ARBA00022989"/>
    </source>
</evidence>
<evidence type="ECO:0000256" key="4">
    <source>
        <dbReference type="ARBA" id="ARBA00023136"/>
    </source>
</evidence>
<dbReference type="SUPFAM" id="SSF103473">
    <property type="entry name" value="MFS general substrate transporter"/>
    <property type="match status" value="1"/>
</dbReference>
<dbReference type="InterPro" id="IPR011701">
    <property type="entry name" value="MFS"/>
</dbReference>
<gene>
    <name evidence="7" type="ORF">GCM10023169_07700</name>
</gene>
<feature type="transmembrane region" description="Helical" evidence="5">
    <location>
        <begin position="387"/>
        <end position="406"/>
    </location>
</feature>
<keyword evidence="2 5" id="KW-0812">Transmembrane</keyword>
<evidence type="ECO:0000313" key="7">
    <source>
        <dbReference type="EMBL" id="GAA4418292.1"/>
    </source>
</evidence>
<dbReference type="EMBL" id="BAABGN010000002">
    <property type="protein sequence ID" value="GAA4418292.1"/>
    <property type="molecule type" value="Genomic_DNA"/>
</dbReference>
<proteinExistence type="predicted"/>
<accession>A0ABP8KYH3</accession>
<feature type="transmembrane region" description="Helical" evidence="5">
    <location>
        <begin position="481"/>
        <end position="498"/>
    </location>
</feature>
<dbReference type="InterPro" id="IPR036259">
    <property type="entry name" value="MFS_trans_sf"/>
</dbReference>
<dbReference type="Gene3D" id="1.20.1250.20">
    <property type="entry name" value="MFS general substrate transporter like domains"/>
    <property type="match status" value="2"/>
</dbReference>
<organism evidence="7 8">
    <name type="scientific">Georgenia halophila</name>
    <dbReference type="NCBI Taxonomy" id="620889"/>
    <lineage>
        <taxon>Bacteria</taxon>
        <taxon>Bacillati</taxon>
        <taxon>Actinomycetota</taxon>
        <taxon>Actinomycetes</taxon>
        <taxon>Micrococcales</taxon>
        <taxon>Bogoriellaceae</taxon>
        <taxon>Georgenia</taxon>
    </lineage>
</organism>
<feature type="transmembrane region" description="Helical" evidence="5">
    <location>
        <begin position="192"/>
        <end position="215"/>
    </location>
</feature>
<feature type="transmembrane region" description="Helical" evidence="5">
    <location>
        <begin position="292"/>
        <end position="315"/>
    </location>
</feature>
<feature type="transmembrane region" description="Helical" evidence="5">
    <location>
        <begin position="152"/>
        <end position="172"/>
    </location>
</feature>
<feature type="transmembrane region" description="Helical" evidence="5">
    <location>
        <begin position="112"/>
        <end position="131"/>
    </location>
</feature>
<dbReference type="PANTHER" id="PTHR11360:SF317">
    <property type="entry name" value="MAJOR FACILITATOR SUPERFAMILY (MFS) PROFILE DOMAIN-CONTAINING PROTEIN-RELATED"/>
    <property type="match status" value="1"/>
</dbReference>
<dbReference type="Proteomes" id="UP001500622">
    <property type="component" value="Unassembled WGS sequence"/>
</dbReference>
<sequence>MTLAVLERERTVARPGFNRWLIPPAALAVHLCIGQVYATSVYKTALVEHFDTSLTAIGIIFSIAIVMLGVSAAVFGTWVDSGGPRRAMVAAALCWSVGFLVGSLGISTNQLWLVYLGYGVIGGIGLGIGYISPVSTLIKWFPDRPGLATGMAIMGFGGGAMIASPLSSWLLGVYDPNYDPAAGGAGVASGSAVAQLFVTLGLVYGVVMLFGAAIVRVPHEGWQPHGFDPSKVTKKALVTTESVSADNAIRTPQFWFLWLVLFCNVTAGIGILEQAAPMIRDFFRGEDGSSMIAAGAAAGFVGLLSLCNMAGRFVWSSTSDFTGRKNIYVMYLGLGIVLYLLLALVGSSAVVLFVLFAGIIISFYGGGFATVPAYLRDLFGTFQVGAIHGRLLTAWSAAGIAGPLIINRFLDARGEPGALVAADYRPALLTMVGVLVVGFICNLAIKPVAEKFHERGADEPADKEAGAATTDDDVPVKKSPLVVGAWIVVAVPLAYGIYQTVVKAVVLFG</sequence>
<evidence type="ECO:0000313" key="8">
    <source>
        <dbReference type="Proteomes" id="UP001500622"/>
    </source>
</evidence>
<evidence type="ECO:0000256" key="5">
    <source>
        <dbReference type="SAM" id="Phobius"/>
    </source>
</evidence>
<name>A0ABP8KYH3_9MICO</name>
<dbReference type="PANTHER" id="PTHR11360">
    <property type="entry name" value="MONOCARBOXYLATE TRANSPORTER"/>
    <property type="match status" value="1"/>
</dbReference>
<feature type="transmembrane region" description="Helical" evidence="5">
    <location>
        <begin position="87"/>
        <end position="106"/>
    </location>
</feature>
<dbReference type="RefSeq" id="WP_345215158.1">
    <property type="nucleotide sequence ID" value="NZ_BAABGN010000002.1"/>
</dbReference>
<dbReference type="InterPro" id="IPR050327">
    <property type="entry name" value="Proton-linked_MCT"/>
</dbReference>
<feature type="transmembrane region" description="Helical" evidence="5">
    <location>
        <begin position="351"/>
        <end position="375"/>
    </location>
</feature>
<comment type="caution">
    <text evidence="7">The sequence shown here is derived from an EMBL/GenBank/DDBJ whole genome shotgun (WGS) entry which is preliminary data.</text>
</comment>
<feature type="transmembrane region" description="Helical" evidence="5">
    <location>
        <begin position="254"/>
        <end position="272"/>
    </location>
</feature>
<feature type="transmembrane region" description="Helical" evidence="5">
    <location>
        <begin position="20"/>
        <end position="42"/>
    </location>
</feature>
<feature type="domain" description="Major facilitator superfamily (MFS) profile" evidence="6">
    <location>
        <begin position="1"/>
        <end position="450"/>
    </location>
</feature>
<comment type="subcellular location">
    <subcellularLocation>
        <location evidence="1">Cell membrane</location>
        <topology evidence="1">Multi-pass membrane protein</topology>
    </subcellularLocation>
</comment>